<dbReference type="RefSeq" id="XP_002583326.1">
    <property type="nucleotide sequence ID" value="XM_002583280.1"/>
</dbReference>
<accession>C4JXC0</accession>
<feature type="compositionally biased region" description="Polar residues" evidence="1">
    <location>
        <begin position="24"/>
        <end position="34"/>
    </location>
</feature>
<dbReference type="GeneID" id="8441646"/>
<evidence type="ECO:0000256" key="1">
    <source>
        <dbReference type="SAM" id="MobiDB-lite"/>
    </source>
</evidence>
<dbReference type="KEGG" id="ure:UREG_06293"/>
<gene>
    <name evidence="2" type="ORF">UREG_06293</name>
</gene>
<keyword evidence="3" id="KW-1185">Reference proteome</keyword>
<name>C4JXC0_UNCRE</name>
<protein>
    <submittedName>
        <fullName evidence="2">Uncharacterized protein</fullName>
    </submittedName>
</protein>
<feature type="region of interest" description="Disordered" evidence="1">
    <location>
        <begin position="1"/>
        <end position="63"/>
    </location>
</feature>
<dbReference type="Proteomes" id="UP000002058">
    <property type="component" value="Unassembled WGS sequence"/>
</dbReference>
<dbReference type="HOGENOM" id="CLU_1157123_0_0_1"/>
<dbReference type="InParanoid" id="C4JXC0"/>
<organism evidence="2 3">
    <name type="scientific">Uncinocarpus reesii (strain UAMH 1704)</name>
    <dbReference type="NCBI Taxonomy" id="336963"/>
    <lineage>
        <taxon>Eukaryota</taxon>
        <taxon>Fungi</taxon>
        <taxon>Dikarya</taxon>
        <taxon>Ascomycota</taxon>
        <taxon>Pezizomycotina</taxon>
        <taxon>Eurotiomycetes</taxon>
        <taxon>Eurotiomycetidae</taxon>
        <taxon>Onygenales</taxon>
        <taxon>Onygenaceae</taxon>
        <taxon>Uncinocarpus</taxon>
    </lineage>
</organism>
<proteinExistence type="predicted"/>
<reference evidence="3" key="1">
    <citation type="journal article" date="2009" name="Genome Res.">
        <title>Comparative genomic analyses of the human fungal pathogens Coccidioides and their relatives.</title>
        <authorList>
            <person name="Sharpton T.J."/>
            <person name="Stajich J.E."/>
            <person name="Rounsley S.D."/>
            <person name="Gardner M.J."/>
            <person name="Wortman J.R."/>
            <person name="Jordar V.S."/>
            <person name="Maiti R."/>
            <person name="Kodira C.D."/>
            <person name="Neafsey D.E."/>
            <person name="Zeng Q."/>
            <person name="Hung C.-Y."/>
            <person name="McMahan C."/>
            <person name="Muszewska A."/>
            <person name="Grynberg M."/>
            <person name="Mandel M.A."/>
            <person name="Kellner E.M."/>
            <person name="Barker B.M."/>
            <person name="Galgiani J.N."/>
            <person name="Orbach M.J."/>
            <person name="Kirkland T.N."/>
            <person name="Cole G.T."/>
            <person name="Henn M.R."/>
            <person name="Birren B.W."/>
            <person name="Taylor J.W."/>
        </authorList>
    </citation>
    <scope>NUCLEOTIDE SEQUENCE [LARGE SCALE GENOMIC DNA]</scope>
    <source>
        <strain evidence="3">UAMH 1704</strain>
    </source>
</reference>
<dbReference type="EMBL" id="CH476618">
    <property type="protein sequence ID" value="EEP81428.1"/>
    <property type="molecule type" value="Genomic_DNA"/>
</dbReference>
<evidence type="ECO:0000313" key="3">
    <source>
        <dbReference type="Proteomes" id="UP000002058"/>
    </source>
</evidence>
<dbReference type="VEuPathDB" id="FungiDB:UREG_06293"/>
<sequence length="240" mass="26517">MAEAKRKTPSARAGMPSGTKRQAHNANKTASEASSAHEKFGANSPRQRAHVHGTKQASEKYGSSAAGGVAVLLTLPRRTGAETPSPWQAALGFLDGRHRRPSSRWRAVSEREEGSVAEWEQSPGGPRTSKQRDPSCVVEITRLSAKWLVHSWKFDSLWPPADWLPRLSVVAAIGRSRNAKPRVHRTCGDHCGSGKSHCAIPQDFRRRRARSLPYHTPRLPPKQSRLRCYDTSPLRALEAN</sequence>
<feature type="region of interest" description="Disordered" evidence="1">
    <location>
        <begin position="99"/>
        <end position="133"/>
    </location>
</feature>
<dbReference type="AlphaFoldDB" id="C4JXC0"/>
<evidence type="ECO:0000313" key="2">
    <source>
        <dbReference type="EMBL" id="EEP81428.1"/>
    </source>
</evidence>